<dbReference type="InterPro" id="IPR013324">
    <property type="entry name" value="RNA_pol_sigma_r3/r4-like"/>
</dbReference>
<dbReference type="InterPro" id="IPR013325">
    <property type="entry name" value="RNA_pol_sigma_r2"/>
</dbReference>
<keyword evidence="8" id="KW-1185">Reference proteome</keyword>
<dbReference type="InterPro" id="IPR036388">
    <property type="entry name" value="WH-like_DNA-bd_sf"/>
</dbReference>
<dbReference type="GO" id="GO:0016987">
    <property type="term" value="F:sigma factor activity"/>
    <property type="evidence" value="ECO:0007669"/>
    <property type="project" value="UniProtKB-KW"/>
</dbReference>
<dbReference type="AlphaFoldDB" id="A0A3N4VEA6"/>
<evidence type="ECO:0000313" key="8">
    <source>
        <dbReference type="Proteomes" id="UP000269689"/>
    </source>
</evidence>
<dbReference type="EMBL" id="RKQK01000001">
    <property type="protein sequence ID" value="RPE72190.1"/>
    <property type="molecule type" value="Genomic_DNA"/>
</dbReference>
<accession>A0A3N4VEA6</accession>
<dbReference type="Proteomes" id="UP000269689">
    <property type="component" value="Unassembled WGS sequence"/>
</dbReference>
<organism evidence="7 8">
    <name type="scientific">Pacificibacter maritimus</name>
    <dbReference type="NCBI Taxonomy" id="762213"/>
    <lineage>
        <taxon>Bacteria</taxon>
        <taxon>Pseudomonadati</taxon>
        <taxon>Pseudomonadota</taxon>
        <taxon>Alphaproteobacteria</taxon>
        <taxon>Rhodobacterales</taxon>
        <taxon>Roseobacteraceae</taxon>
        <taxon>Pacificibacter</taxon>
    </lineage>
</organism>
<dbReference type="GO" id="GO:0003677">
    <property type="term" value="F:DNA binding"/>
    <property type="evidence" value="ECO:0007669"/>
    <property type="project" value="InterPro"/>
</dbReference>
<proteinExistence type="inferred from homology"/>
<dbReference type="Gene3D" id="1.10.10.10">
    <property type="entry name" value="Winged helix-like DNA-binding domain superfamily/Winged helix DNA-binding domain"/>
    <property type="match status" value="1"/>
</dbReference>
<comment type="caution">
    <text evidence="7">The sequence shown here is derived from an EMBL/GenBank/DDBJ whole genome shotgun (WGS) entry which is preliminary data.</text>
</comment>
<comment type="similarity">
    <text evidence="1">Belongs to the sigma-70 factor family. ECF subfamily.</text>
</comment>
<evidence type="ECO:0000256" key="3">
    <source>
        <dbReference type="ARBA" id="ARBA00023082"/>
    </source>
</evidence>
<gene>
    <name evidence="7" type="ORF">EDD53_1339</name>
</gene>
<dbReference type="NCBIfam" id="TIGR02937">
    <property type="entry name" value="sigma70-ECF"/>
    <property type="match status" value="1"/>
</dbReference>
<dbReference type="GO" id="GO:0006352">
    <property type="term" value="P:DNA-templated transcription initiation"/>
    <property type="evidence" value="ECO:0007669"/>
    <property type="project" value="InterPro"/>
</dbReference>
<evidence type="ECO:0000259" key="5">
    <source>
        <dbReference type="Pfam" id="PF04542"/>
    </source>
</evidence>
<reference evidence="7 8" key="1">
    <citation type="submission" date="2018-11" db="EMBL/GenBank/DDBJ databases">
        <title>Genomic Encyclopedia of Type Strains, Phase IV (KMG-IV): sequencing the most valuable type-strain genomes for metagenomic binning, comparative biology and taxonomic classification.</title>
        <authorList>
            <person name="Goeker M."/>
        </authorList>
    </citation>
    <scope>NUCLEOTIDE SEQUENCE [LARGE SCALE GENOMIC DNA]</scope>
    <source>
        <strain evidence="7 8">DSM 104731</strain>
    </source>
</reference>
<dbReference type="PANTHER" id="PTHR43133:SF25">
    <property type="entry name" value="RNA POLYMERASE SIGMA FACTOR RFAY-RELATED"/>
    <property type="match status" value="1"/>
</dbReference>
<feature type="domain" description="RNA polymerase sigma factor 70 region 4 type 2" evidence="6">
    <location>
        <begin position="91"/>
        <end position="143"/>
    </location>
</feature>
<dbReference type="SUPFAM" id="SSF88946">
    <property type="entry name" value="Sigma2 domain of RNA polymerase sigma factors"/>
    <property type="match status" value="1"/>
</dbReference>
<evidence type="ECO:0000256" key="1">
    <source>
        <dbReference type="ARBA" id="ARBA00010641"/>
    </source>
</evidence>
<dbReference type="Pfam" id="PF04542">
    <property type="entry name" value="Sigma70_r2"/>
    <property type="match status" value="1"/>
</dbReference>
<feature type="domain" description="RNA polymerase sigma-70 region 2" evidence="5">
    <location>
        <begin position="3"/>
        <end position="64"/>
    </location>
</feature>
<evidence type="ECO:0000256" key="2">
    <source>
        <dbReference type="ARBA" id="ARBA00023015"/>
    </source>
</evidence>
<dbReference type="InterPro" id="IPR014284">
    <property type="entry name" value="RNA_pol_sigma-70_dom"/>
</dbReference>
<dbReference type="Gene3D" id="1.10.1740.10">
    <property type="match status" value="1"/>
</dbReference>
<dbReference type="InterPro" id="IPR039425">
    <property type="entry name" value="RNA_pol_sigma-70-like"/>
</dbReference>
<protein>
    <submittedName>
        <fullName evidence="7">RNA polymerase sigma-70 factor (ECF subfamily)</fullName>
    </submittedName>
</protein>
<evidence type="ECO:0000313" key="7">
    <source>
        <dbReference type="EMBL" id="RPE72190.1"/>
    </source>
</evidence>
<dbReference type="SUPFAM" id="SSF88659">
    <property type="entry name" value="Sigma3 and sigma4 domains of RNA polymerase sigma factors"/>
    <property type="match status" value="1"/>
</dbReference>
<dbReference type="InterPro" id="IPR007627">
    <property type="entry name" value="RNA_pol_sigma70_r2"/>
</dbReference>
<dbReference type="Pfam" id="PF08281">
    <property type="entry name" value="Sigma70_r4_2"/>
    <property type="match status" value="1"/>
</dbReference>
<sequence length="161" mass="18874">MMDDLRRFAMMLTRDPVLRDDLVQETVLRALEKRDLLHDPEGLRSWLFQIMRRRLIDMHRSNRAREDREDASQWIGPDYHPAQQDLQVRLNQIRAAFSHLPLDQRRALQLVAIDGLSCRDAADHEGVALGTLLSRLARARQRLRDFEDTPPRTETVKGFHS</sequence>
<evidence type="ECO:0000259" key="6">
    <source>
        <dbReference type="Pfam" id="PF08281"/>
    </source>
</evidence>
<dbReference type="OrthoDB" id="9803470at2"/>
<dbReference type="PANTHER" id="PTHR43133">
    <property type="entry name" value="RNA POLYMERASE ECF-TYPE SIGMA FACTO"/>
    <property type="match status" value="1"/>
</dbReference>
<name>A0A3N4VEA6_9RHOB</name>
<evidence type="ECO:0000256" key="4">
    <source>
        <dbReference type="ARBA" id="ARBA00023163"/>
    </source>
</evidence>
<keyword evidence="3" id="KW-0731">Sigma factor</keyword>
<keyword evidence="2" id="KW-0805">Transcription regulation</keyword>
<dbReference type="InterPro" id="IPR013249">
    <property type="entry name" value="RNA_pol_sigma70_r4_t2"/>
</dbReference>
<keyword evidence="4" id="KW-0804">Transcription</keyword>